<evidence type="ECO:0000256" key="2">
    <source>
        <dbReference type="SAM" id="Coils"/>
    </source>
</evidence>
<dbReference type="Pfam" id="PF05954">
    <property type="entry name" value="Phage_GPD"/>
    <property type="match status" value="1"/>
</dbReference>
<dbReference type="AlphaFoldDB" id="A0A1G9ZWB0"/>
<name>A0A1G9ZWB0_9BACT</name>
<evidence type="ECO:0000313" key="5">
    <source>
        <dbReference type="Proteomes" id="UP000199602"/>
    </source>
</evidence>
<organism evidence="4 5">
    <name type="scientific">Desulfonauticus submarinus</name>
    <dbReference type="NCBI Taxonomy" id="206665"/>
    <lineage>
        <taxon>Bacteria</taxon>
        <taxon>Pseudomonadati</taxon>
        <taxon>Thermodesulfobacteriota</taxon>
        <taxon>Desulfovibrionia</taxon>
        <taxon>Desulfovibrionales</taxon>
        <taxon>Desulfonauticaceae</taxon>
        <taxon>Desulfonauticus</taxon>
    </lineage>
</organism>
<gene>
    <name evidence="4" type="ORF">SAMN04488516_101175</name>
</gene>
<comment type="similarity">
    <text evidence="1">Belongs to the VgrG protein family.</text>
</comment>
<protein>
    <submittedName>
        <fullName evidence="4">Type VI secretion system secreted protein VgrG</fullName>
    </submittedName>
</protein>
<dbReference type="NCBIfam" id="TIGR03361">
    <property type="entry name" value="VI_Rhs_Vgr"/>
    <property type="match status" value="1"/>
</dbReference>
<dbReference type="Gene3D" id="2.40.50.230">
    <property type="entry name" value="Gp5 N-terminal domain"/>
    <property type="match status" value="1"/>
</dbReference>
<dbReference type="InterPro" id="IPR006531">
    <property type="entry name" value="Gp5/Vgr_OB"/>
</dbReference>
<dbReference type="Pfam" id="PF04717">
    <property type="entry name" value="Phage_base_V"/>
    <property type="match status" value="1"/>
</dbReference>
<evidence type="ECO:0000256" key="1">
    <source>
        <dbReference type="ARBA" id="ARBA00005558"/>
    </source>
</evidence>
<keyword evidence="2" id="KW-0175">Coiled coil</keyword>
<dbReference type="EMBL" id="FNIN01000001">
    <property type="protein sequence ID" value="SDN24983.1"/>
    <property type="molecule type" value="Genomic_DNA"/>
</dbReference>
<dbReference type="SUPFAM" id="SSF69279">
    <property type="entry name" value="Phage tail proteins"/>
    <property type="match status" value="2"/>
</dbReference>
<reference evidence="4 5" key="1">
    <citation type="submission" date="2016-10" db="EMBL/GenBank/DDBJ databases">
        <authorList>
            <person name="de Groot N.N."/>
        </authorList>
    </citation>
    <scope>NUCLEOTIDE SEQUENCE [LARGE SCALE GENOMIC DNA]</scope>
    <source>
        <strain evidence="4 5">DSM 15269</strain>
    </source>
</reference>
<dbReference type="InterPro" id="IPR037026">
    <property type="entry name" value="Vgr_OB-fold_dom_sf"/>
</dbReference>
<dbReference type="NCBIfam" id="TIGR01646">
    <property type="entry name" value="vgr_GE"/>
    <property type="match status" value="1"/>
</dbReference>
<dbReference type="Gene3D" id="3.55.50.10">
    <property type="entry name" value="Baseplate protein-like domains"/>
    <property type="match status" value="1"/>
</dbReference>
<dbReference type="RefSeq" id="WP_092061937.1">
    <property type="nucleotide sequence ID" value="NZ_FNIN01000001.1"/>
</dbReference>
<dbReference type="SUPFAM" id="SSF69349">
    <property type="entry name" value="Phage fibre proteins"/>
    <property type="match status" value="1"/>
</dbReference>
<dbReference type="SUPFAM" id="SSF69255">
    <property type="entry name" value="gp5 N-terminal domain-like"/>
    <property type="match status" value="1"/>
</dbReference>
<evidence type="ECO:0000259" key="3">
    <source>
        <dbReference type="Pfam" id="PF04717"/>
    </source>
</evidence>
<dbReference type="InterPro" id="IPR017847">
    <property type="entry name" value="T6SS_RhsGE_Vgr_subset"/>
</dbReference>
<dbReference type="STRING" id="206665.SAMN04488516_101175"/>
<sequence length="787" mass="89520">MAYLKDKKYSFISRALEKDTFGVVEFKGEEGLSKIYRFEITLITDRLDIDLSSVVQHRGKFIIHRDGGDDVSFNGIISNFEQLQKINEYVFYRAILVPKLWYLTLTHHNQVFLNKNVQEILKLVLEDAGLTEVDYEFRLQEEYKPLEYVCQYGESHFDFISRWCEREGIYYFFEQGDEKEKVIFTDTFISHTENPKGKRVIYSPPSGLGAGHRNEIVQGFICRYNTLPKKVLLRDYNYRKPSLEVVGSAEIDPKGIGDVYYYGDHFRTPQEGNRLAQIRAEELLCRREEFIGDSTVPYLQPGYIFELENHYRKNFNQRYLTIELSHEGSQTGYLVSGIQDDLSDREKQVFYRNNFTAIPANVQFRPKRMTKNPKIVGTLNARIDASGSGKYAELDEEGRYKVILPFDISGRKDGKASAWIRMLQPYAGNNHGMHFPLHKGTEVLLTFIDGNPDRPVIAGAVPNPETPSLVTAENQTTCQITTGGGNTIHMEDQEGKQRILFHSPTANTSIRLGASGNPFKDLENNVIKQYKAVEGVLKNSGGDGDDDKDKDYEDVWGKVLAERDGLKIDTGASLEMRVGGVKAEVVGGSDTSIVIGNSNDVLLGGKVDIHVPEKWIYEKSKVESTVKEVKLKIKKVTQIQNNINMIQNKINIIQEKKEINEKSISNIGTETKIAKAKEEIVKEMYSMFDVLSKKIKEEIKRVETRFKQVKQEINEIETEISDTKKKISKVEKNIFKFSDQIIDGGKKISEIGTYIQKTEKIDINKAGNMIAQAGQIIAKASSSIFLN</sequence>
<evidence type="ECO:0000313" key="4">
    <source>
        <dbReference type="EMBL" id="SDN24983.1"/>
    </source>
</evidence>
<keyword evidence="5" id="KW-1185">Reference proteome</keyword>
<dbReference type="InterPro" id="IPR006533">
    <property type="entry name" value="T6SS_Vgr_RhsGE"/>
</dbReference>
<accession>A0A1G9ZWB0</accession>
<feature type="domain" description="Gp5/Type VI secretion system Vgr protein OB-fold" evidence="3">
    <location>
        <begin position="396"/>
        <end position="460"/>
    </location>
</feature>
<proteinExistence type="inferred from homology"/>
<feature type="coiled-coil region" evidence="2">
    <location>
        <begin position="692"/>
        <end position="733"/>
    </location>
</feature>
<dbReference type="OrthoDB" id="5482463at2"/>
<dbReference type="Gene3D" id="2.30.110.50">
    <property type="match status" value="1"/>
</dbReference>
<dbReference type="Proteomes" id="UP000199602">
    <property type="component" value="Unassembled WGS sequence"/>
</dbReference>
<dbReference type="Gene3D" id="4.10.220.110">
    <property type="match status" value="1"/>
</dbReference>